<feature type="domain" description="GH18" evidence="11">
    <location>
        <begin position="25"/>
        <end position="382"/>
    </location>
</feature>
<evidence type="ECO:0000256" key="8">
    <source>
        <dbReference type="SAM" id="MobiDB-lite"/>
    </source>
</evidence>
<dbReference type="Pfam" id="PF01607">
    <property type="entry name" value="CBM_14"/>
    <property type="match status" value="2"/>
</dbReference>
<dbReference type="SUPFAM" id="SSF54556">
    <property type="entry name" value="Chitinase insertion domain"/>
    <property type="match status" value="2"/>
</dbReference>
<evidence type="ECO:0000256" key="6">
    <source>
        <dbReference type="ARBA" id="ARBA00023295"/>
    </source>
</evidence>
<dbReference type="InterPro" id="IPR036508">
    <property type="entry name" value="Chitin-bd_dom_sf"/>
</dbReference>
<keyword evidence="4 7" id="KW-0378">Hydrolase</keyword>
<dbReference type="InterPro" id="IPR001579">
    <property type="entry name" value="Glyco_hydro_18_chit_AS"/>
</dbReference>
<evidence type="ECO:0000313" key="13">
    <source>
        <dbReference type="Proteomes" id="UP000076407"/>
    </source>
</evidence>
<dbReference type="Gene3D" id="3.20.20.80">
    <property type="entry name" value="Glycosidases"/>
    <property type="match status" value="2"/>
</dbReference>
<dbReference type="GO" id="GO:0004568">
    <property type="term" value="F:chitinase activity"/>
    <property type="evidence" value="ECO:0007669"/>
    <property type="project" value="TreeGrafter"/>
</dbReference>
<feature type="chain" id="PRO_5008142772" description="Chitinase" evidence="9">
    <location>
        <begin position="25"/>
        <end position="931"/>
    </location>
</feature>
<evidence type="ECO:0000259" key="10">
    <source>
        <dbReference type="PROSITE" id="PS50940"/>
    </source>
</evidence>
<evidence type="ECO:0000256" key="9">
    <source>
        <dbReference type="SAM" id="SignalP"/>
    </source>
</evidence>
<feature type="domain" description="GH18" evidence="11">
    <location>
        <begin position="499"/>
        <end position="843"/>
    </location>
</feature>
<keyword evidence="3 9" id="KW-0732">Signal</keyword>
<name>A0A182XD33_ANOQN</name>
<feature type="signal peptide" evidence="9">
    <location>
        <begin position="1"/>
        <end position="24"/>
    </location>
</feature>
<dbReference type="SMART" id="SM00494">
    <property type="entry name" value="ChtBD2"/>
    <property type="match status" value="2"/>
</dbReference>
<dbReference type="GO" id="GO:0006032">
    <property type="term" value="P:chitin catabolic process"/>
    <property type="evidence" value="ECO:0007669"/>
    <property type="project" value="TreeGrafter"/>
</dbReference>
<dbReference type="Gene3D" id="3.10.50.10">
    <property type="match status" value="2"/>
</dbReference>
<dbReference type="InterPro" id="IPR017853">
    <property type="entry name" value="GH"/>
</dbReference>
<dbReference type="PROSITE" id="PS01095">
    <property type="entry name" value="GH18_1"/>
    <property type="match status" value="1"/>
</dbReference>
<dbReference type="GO" id="GO:0008061">
    <property type="term" value="F:chitin binding"/>
    <property type="evidence" value="ECO:0007669"/>
    <property type="project" value="UniProtKB-KW"/>
</dbReference>
<evidence type="ECO:0000256" key="7">
    <source>
        <dbReference type="RuleBase" id="RU000489"/>
    </source>
</evidence>
<feature type="domain" description="Chitin-binding type-2" evidence="10">
    <location>
        <begin position="424"/>
        <end position="480"/>
    </location>
</feature>
<dbReference type="InterPro" id="IPR029070">
    <property type="entry name" value="Chitinase_insertion_sf"/>
</dbReference>
<dbReference type="InterPro" id="IPR002557">
    <property type="entry name" value="Chitin-bd_dom"/>
</dbReference>
<sequence>MGRSVPLWSILLVAACSLLAAVESREVVCYYGTWAVYRQNGGGFDINNINPALCTQLVYAFFDVGPDGSIVPSDATVASGQYNMLAKFSDLKQRYPALKTIAAVGGWSATDKFTPMATNAQRRATFVRSAVALLQKYRFDGLDVDWEYPTDKGVFVQLLRDLAAAFAPSKYLLTVAVGGTSFEAVNRYDIPAIASIVNFINLMTYDLQGDYGVTRHQAALYPGSAALDNSDYKRALNAEAVITYWLSKGAPASKLNLGIPLYGRTFKLANPSVDGVGAPVSGVGTKGPITQEAGILAYYEICSSPTLTRKQYDSAQVGAFASGGGEWVSYDSVESIGQKCNVIAKYGLGGGMVWAIDMDDFAGKCGSKFPLMTALNNCVNKNGGVAPTPAPTPAPTTARPATATTARQVVTTTTTKPVTPGSGVFVCPRDGYFRDPRNCARFYRCYDGGRQALFDCPGGLYFNEAITACDWPYNNSKAVSMASDHRIGATLTIIPNLAGEVVCYYGSWASGYVARGKFDVENISPALCTQLVYSFYDIKPDGTIVIPNEAAFSEATILKLNDLKKTNPALKTLAAIGGYNAGTESFSKVAKTPELRTTFARNAAAFLKKYRFDAIFVPFLNELLTAFSPSKYLLTVAVGGTSFEGNDRYDIPAISTVVNFINLMTYDLQGDYGVTRHHAPLKQGPAALDNTDYKQALNGEAVIAYWLSKGAPASKLNLGIPLYGRTFKLTKPTVDGVGAPVSGVGTPGPFTRQAGSLAYYEMCNSTMLTRKQYDSVQVGAFASGGGELVSNDSVESIGQKCDVIAKYRLGGGMVWSIDMDDFTGKCGPKFALIAALNGCVNKKVPAATPATPSTPGTPSTPATPSTPVVKPPSGQTGPFVCTRDGYFRDSQNCTMYYRCYNGGRVEHGNCPGGLYFNERLSICDYPSNVKC</sequence>
<evidence type="ECO:0000256" key="5">
    <source>
        <dbReference type="ARBA" id="ARBA00023157"/>
    </source>
</evidence>
<dbReference type="PROSITE" id="PS50940">
    <property type="entry name" value="CHIT_BIND_II"/>
    <property type="match status" value="2"/>
</dbReference>
<dbReference type="PANTHER" id="PTHR11177">
    <property type="entry name" value="CHITINASE"/>
    <property type="match status" value="1"/>
</dbReference>
<dbReference type="STRING" id="34691.A0A182XD33"/>
<evidence type="ECO:0000259" key="11">
    <source>
        <dbReference type="PROSITE" id="PS51910"/>
    </source>
</evidence>
<keyword evidence="2" id="KW-0147">Chitin-binding</keyword>
<dbReference type="InterPro" id="IPR001223">
    <property type="entry name" value="Glyco_hydro18_cat"/>
</dbReference>
<dbReference type="AlphaFoldDB" id="A0A182XD33"/>
<dbReference type="PANTHER" id="PTHR11177:SF360">
    <property type="entry name" value="CHITINASE 4-RELATED"/>
    <property type="match status" value="1"/>
</dbReference>
<dbReference type="SUPFAM" id="SSF51445">
    <property type="entry name" value="(Trans)glycosidases"/>
    <property type="match status" value="2"/>
</dbReference>
<evidence type="ECO:0000256" key="2">
    <source>
        <dbReference type="ARBA" id="ARBA00022669"/>
    </source>
</evidence>
<feature type="domain" description="Chitin-binding type-2" evidence="10">
    <location>
        <begin position="878"/>
        <end position="931"/>
    </location>
</feature>
<dbReference type="FunFam" id="3.10.50.10:FF:000026">
    <property type="entry name" value="AGAP005337-PA"/>
    <property type="match status" value="1"/>
</dbReference>
<dbReference type="EnsemblMetazoa" id="AQUA007733-RA">
    <property type="protein sequence ID" value="AQUA007733-PA"/>
    <property type="gene ID" value="AQUA007733"/>
</dbReference>
<comment type="similarity">
    <text evidence="1">Belongs to the glycosyl hydrolase 18 family. Chitinase class II subfamily.</text>
</comment>
<dbReference type="PROSITE" id="PS51910">
    <property type="entry name" value="GH18_2"/>
    <property type="match status" value="2"/>
</dbReference>
<reference evidence="12" key="1">
    <citation type="submission" date="2020-05" db="UniProtKB">
        <authorList>
            <consortium name="EnsemblMetazoa"/>
        </authorList>
    </citation>
    <scope>IDENTIFICATION</scope>
    <source>
        <strain evidence="12">SANGQUA</strain>
    </source>
</reference>
<dbReference type="Pfam" id="PF00704">
    <property type="entry name" value="Glyco_hydro_18"/>
    <property type="match status" value="2"/>
</dbReference>
<evidence type="ECO:0000256" key="4">
    <source>
        <dbReference type="ARBA" id="ARBA00022801"/>
    </source>
</evidence>
<organism evidence="12 13">
    <name type="scientific">Anopheles quadriannulatus</name>
    <name type="common">Mosquito</name>
    <dbReference type="NCBI Taxonomy" id="34691"/>
    <lineage>
        <taxon>Eukaryota</taxon>
        <taxon>Metazoa</taxon>
        <taxon>Ecdysozoa</taxon>
        <taxon>Arthropoda</taxon>
        <taxon>Hexapoda</taxon>
        <taxon>Insecta</taxon>
        <taxon>Pterygota</taxon>
        <taxon>Neoptera</taxon>
        <taxon>Endopterygota</taxon>
        <taxon>Diptera</taxon>
        <taxon>Nematocera</taxon>
        <taxon>Culicoidea</taxon>
        <taxon>Culicidae</taxon>
        <taxon>Anophelinae</taxon>
        <taxon>Anopheles</taxon>
    </lineage>
</organism>
<dbReference type="SUPFAM" id="SSF57625">
    <property type="entry name" value="Invertebrate chitin-binding proteins"/>
    <property type="match status" value="2"/>
</dbReference>
<dbReference type="FunFam" id="3.20.20.80:FF:000007">
    <property type="entry name" value="Acidic mammalian chitinase"/>
    <property type="match status" value="1"/>
</dbReference>
<dbReference type="InterPro" id="IPR011583">
    <property type="entry name" value="Chitinase_II/V-like_cat"/>
</dbReference>
<evidence type="ECO:0000313" key="12">
    <source>
        <dbReference type="EnsemblMetazoa" id="AQUA007733-PA"/>
    </source>
</evidence>
<dbReference type="Proteomes" id="UP000076407">
    <property type="component" value="Unassembled WGS sequence"/>
</dbReference>
<keyword evidence="5" id="KW-1015">Disulfide bond</keyword>
<dbReference type="PROSITE" id="PS51257">
    <property type="entry name" value="PROKAR_LIPOPROTEIN"/>
    <property type="match status" value="1"/>
</dbReference>
<keyword evidence="6 7" id="KW-0326">Glycosidase</keyword>
<dbReference type="FunFam" id="3.10.50.10:FF:000001">
    <property type="entry name" value="Chitinase 3-like 1"/>
    <property type="match status" value="1"/>
</dbReference>
<feature type="region of interest" description="Disordered" evidence="8">
    <location>
        <begin position="847"/>
        <end position="876"/>
    </location>
</feature>
<evidence type="ECO:0008006" key="14">
    <source>
        <dbReference type="Google" id="ProtNLM"/>
    </source>
</evidence>
<feature type="compositionally biased region" description="Low complexity" evidence="8">
    <location>
        <begin position="847"/>
        <end position="874"/>
    </location>
</feature>
<dbReference type="VEuPathDB" id="VectorBase:AQUA007733"/>
<proteinExistence type="inferred from homology"/>
<dbReference type="InterPro" id="IPR050314">
    <property type="entry name" value="Glycosyl_Hydrlase_18"/>
</dbReference>
<evidence type="ECO:0000256" key="1">
    <source>
        <dbReference type="ARBA" id="ARBA00009121"/>
    </source>
</evidence>
<protein>
    <recommendedName>
        <fullName evidence="14">Chitinase</fullName>
    </recommendedName>
</protein>
<dbReference type="GO" id="GO:0005576">
    <property type="term" value="C:extracellular region"/>
    <property type="evidence" value="ECO:0007669"/>
    <property type="project" value="InterPro"/>
</dbReference>
<keyword evidence="13" id="KW-1185">Reference proteome</keyword>
<evidence type="ECO:0000256" key="3">
    <source>
        <dbReference type="ARBA" id="ARBA00022729"/>
    </source>
</evidence>
<accession>A0A182XD33</accession>
<dbReference type="Gene3D" id="2.170.140.10">
    <property type="entry name" value="Chitin binding domain"/>
    <property type="match status" value="2"/>
</dbReference>
<dbReference type="GO" id="GO:0005975">
    <property type="term" value="P:carbohydrate metabolic process"/>
    <property type="evidence" value="ECO:0007669"/>
    <property type="project" value="InterPro"/>
</dbReference>
<dbReference type="SMART" id="SM00636">
    <property type="entry name" value="Glyco_18"/>
    <property type="match status" value="2"/>
</dbReference>
<dbReference type="CDD" id="cd02872">
    <property type="entry name" value="GH18_chitolectin_chitotriosidase"/>
    <property type="match status" value="1"/>
</dbReference>